<name>A0A1I6L3Y7_9BACT</name>
<keyword evidence="1" id="KW-0472">Membrane</keyword>
<dbReference type="RefSeq" id="WP_245781616.1">
    <property type="nucleotide sequence ID" value="NZ_FOZL01000001.1"/>
</dbReference>
<keyword evidence="1" id="KW-0812">Transmembrane</keyword>
<sequence>MSAADQAKVREQLNRILETHHFKNSKRYPVLLRFVVEEALEGRGEHLKERLLGVRVFDRPADYDTATDPIVRVTIAEIRKRIAQYYHDEEHDAEIRIELLPGRYAPEFRSRRDGGHPASQMAEAAEPVISAPLSVAQPTEDAAPNASSPQTKARRRWPSITLASALVVILATCGFFLWWNRPTALDEMWSPLLAAKGSVLFCLPTDVGKKRLPSGEPVPAAPTRGEDRPESFLDFESLGQNVVYSDMLAALQISNIMALHHRDYRVKLNVGTTLADLRLGPAVLIGGLDNPWTMRALATQRYHFTGTDEDRYWIADSERPEKKDWSLDLKLQWISVTRDYAIVSRVHNEQTGQPEIIVAGIGMSGTAAAGDFVTDKVRMEELSRRIGPGFKDRDFEVVLSTDVVNGIPGEPQIIAVSVR</sequence>
<evidence type="ECO:0008006" key="4">
    <source>
        <dbReference type="Google" id="ProtNLM"/>
    </source>
</evidence>
<organism evidence="2 3">
    <name type="scientific">Granulicella pectinivorans</name>
    <dbReference type="NCBI Taxonomy" id="474950"/>
    <lineage>
        <taxon>Bacteria</taxon>
        <taxon>Pseudomonadati</taxon>
        <taxon>Acidobacteriota</taxon>
        <taxon>Terriglobia</taxon>
        <taxon>Terriglobales</taxon>
        <taxon>Acidobacteriaceae</taxon>
        <taxon>Granulicella</taxon>
    </lineage>
</organism>
<evidence type="ECO:0000256" key="1">
    <source>
        <dbReference type="SAM" id="Phobius"/>
    </source>
</evidence>
<dbReference type="Proteomes" id="UP000199024">
    <property type="component" value="Unassembled WGS sequence"/>
</dbReference>
<accession>A0A1I6L3Y7</accession>
<keyword evidence="3" id="KW-1185">Reference proteome</keyword>
<protein>
    <recommendedName>
        <fullName evidence="4">Adenylate cyclase</fullName>
    </recommendedName>
</protein>
<evidence type="ECO:0000313" key="2">
    <source>
        <dbReference type="EMBL" id="SFR98144.1"/>
    </source>
</evidence>
<proteinExistence type="predicted"/>
<dbReference type="EMBL" id="FOZL01000001">
    <property type="protein sequence ID" value="SFR98144.1"/>
    <property type="molecule type" value="Genomic_DNA"/>
</dbReference>
<gene>
    <name evidence="2" type="ORF">SAMN05421771_0223</name>
</gene>
<feature type="transmembrane region" description="Helical" evidence="1">
    <location>
        <begin position="160"/>
        <end position="179"/>
    </location>
</feature>
<evidence type="ECO:0000313" key="3">
    <source>
        <dbReference type="Proteomes" id="UP000199024"/>
    </source>
</evidence>
<dbReference type="STRING" id="474950.SAMN05421771_0223"/>
<dbReference type="AlphaFoldDB" id="A0A1I6L3Y7"/>
<keyword evidence="1" id="KW-1133">Transmembrane helix</keyword>
<reference evidence="2 3" key="1">
    <citation type="submission" date="2016-10" db="EMBL/GenBank/DDBJ databases">
        <authorList>
            <person name="de Groot N.N."/>
        </authorList>
    </citation>
    <scope>NUCLEOTIDE SEQUENCE [LARGE SCALE GENOMIC DNA]</scope>
    <source>
        <strain evidence="2 3">DSM 21001</strain>
    </source>
</reference>